<protein>
    <submittedName>
        <fullName evidence="1">Uncharacterized protein</fullName>
    </submittedName>
</protein>
<dbReference type="OrthoDB" id="5918895at2759"/>
<gene>
    <name evidence="1" type="ORF">T01_12706</name>
</gene>
<keyword evidence="2" id="KW-1185">Reference proteome</keyword>
<evidence type="ECO:0000313" key="1">
    <source>
        <dbReference type="EMBL" id="KRY36252.1"/>
    </source>
</evidence>
<name>A0A0V1BHK1_TRISP</name>
<sequence>MENLMESARLANAVLCLTLPSDLGRWKKRVDISAVQMLRGMWIIILSSGKGWFMVVELSQGLRVVLLPDPADWAVTAFAKEFEMRLVRRVIEQIFAFTGSELEQCGSVFSDVHFQSQQTPFIRLLHLQSGLCHCRVDADVLFVPLGL</sequence>
<dbReference type="InParanoid" id="A0A0V1BHK1"/>
<comment type="caution">
    <text evidence="1">The sequence shown here is derived from an EMBL/GenBank/DDBJ whole genome shotgun (WGS) entry which is preliminary data.</text>
</comment>
<accession>A0A0V1BHK1</accession>
<organism evidence="1 2">
    <name type="scientific">Trichinella spiralis</name>
    <name type="common">Trichina worm</name>
    <dbReference type="NCBI Taxonomy" id="6334"/>
    <lineage>
        <taxon>Eukaryota</taxon>
        <taxon>Metazoa</taxon>
        <taxon>Ecdysozoa</taxon>
        <taxon>Nematoda</taxon>
        <taxon>Enoplea</taxon>
        <taxon>Dorylaimia</taxon>
        <taxon>Trichinellida</taxon>
        <taxon>Trichinellidae</taxon>
        <taxon>Trichinella</taxon>
    </lineage>
</organism>
<dbReference type="Proteomes" id="UP000054776">
    <property type="component" value="Unassembled WGS sequence"/>
</dbReference>
<evidence type="ECO:0000313" key="2">
    <source>
        <dbReference type="Proteomes" id="UP000054776"/>
    </source>
</evidence>
<dbReference type="AlphaFoldDB" id="A0A0V1BHK1"/>
<dbReference type="EMBL" id="JYDH01000044">
    <property type="protein sequence ID" value="KRY36252.1"/>
    <property type="molecule type" value="Genomic_DNA"/>
</dbReference>
<proteinExistence type="predicted"/>
<reference evidence="1 2" key="1">
    <citation type="submission" date="2015-01" db="EMBL/GenBank/DDBJ databases">
        <title>Evolution of Trichinella species and genotypes.</title>
        <authorList>
            <person name="Korhonen P.K."/>
            <person name="Edoardo P."/>
            <person name="Giuseppe L.R."/>
            <person name="Gasser R.B."/>
        </authorList>
    </citation>
    <scope>NUCLEOTIDE SEQUENCE [LARGE SCALE GENOMIC DNA]</scope>
    <source>
        <strain evidence="1">ISS3</strain>
    </source>
</reference>